<dbReference type="PANTHER" id="PTHR11638:SF18">
    <property type="entry name" value="HEAT SHOCK PROTEIN 104"/>
    <property type="match status" value="1"/>
</dbReference>
<dbReference type="GO" id="GO:0005524">
    <property type="term" value="F:ATP binding"/>
    <property type="evidence" value="ECO:0007669"/>
    <property type="project" value="UniProtKB-KW"/>
</dbReference>
<dbReference type="SMART" id="SM01086">
    <property type="entry name" value="ClpB_D2-small"/>
    <property type="match status" value="1"/>
</dbReference>
<evidence type="ECO:0000256" key="9">
    <source>
        <dbReference type="SAM" id="Coils"/>
    </source>
</evidence>
<evidence type="ECO:0000313" key="12">
    <source>
        <dbReference type="Proteomes" id="UP000004793"/>
    </source>
</evidence>
<dbReference type="CDD" id="cd19499">
    <property type="entry name" value="RecA-like_ClpB_Hsp104-like"/>
    <property type="match status" value="1"/>
</dbReference>
<dbReference type="FunFam" id="3.40.50.300:FF:000010">
    <property type="entry name" value="Chaperone clpB 1, putative"/>
    <property type="match status" value="1"/>
</dbReference>
<dbReference type="InterPro" id="IPR018368">
    <property type="entry name" value="ClpA/B_CS1"/>
</dbReference>
<dbReference type="InterPro" id="IPR050130">
    <property type="entry name" value="ClpA_ClpB"/>
</dbReference>
<dbReference type="Gene3D" id="1.10.8.60">
    <property type="match status" value="2"/>
</dbReference>
<dbReference type="Proteomes" id="UP000004793">
    <property type="component" value="Chromosome"/>
</dbReference>
<dbReference type="CDD" id="cd00009">
    <property type="entry name" value="AAA"/>
    <property type="match status" value="1"/>
</dbReference>
<dbReference type="FunFam" id="3.40.50.300:FF:000025">
    <property type="entry name" value="ATP-dependent Clp protease subunit"/>
    <property type="match status" value="1"/>
</dbReference>
<dbReference type="Pfam" id="PF02861">
    <property type="entry name" value="Clp_N"/>
    <property type="match status" value="1"/>
</dbReference>
<feature type="domain" description="Clp R" evidence="10">
    <location>
        <begin position="3"/>
        <end position="148"/>
    </location>
</feature>
<keyword evidence="11" id="KW-0378">Hydrolase</keyword>
<reference evidence="11 12" key="1">
    <citation type="submission" date="2011-01" db="EMBL/GenBank/DDBJ databases">
        <title>Whole genome sequence of Caldisericum exile AZM16c01.</title>
        <authorList>
            <person name="Narita-Yamada S."/>
            <person name="Kawakoshi A."/>
            <person name="Nakamura S."/>
            <person name="Sasagawa M."/>
            <person name="Fukada J."/>
            <person name="Sekine M."/>
            <person name="Kato Y."/>
            <person name="Fukai R."/>
            <person name="Sasaki K."/>
            <person name="Hanamaki A."/>
            <person name="Narita H."/>
            <person name="Konno Y."/>
            <person name="Mori K."/>
            <person name="Yamazaki S."/>
            <person name="Suzuki K."/>
            <person name="Fujita N."/>
        </authorList>
    </citation>
    <scope>NUCLEOTIDE SEQUENCE [LARGE SCALE GENOMIC DNA]</scope>
    <source>
        <strain evidence="12">DSM 21853 / NBRC 104410 / AZM16c01</strain>
    </source>
</reference>
<dbReference type="Gene3D" id="1.10.1780.10">
    <property type="entry name" value="Clp, N-terminal domain"/>
    <property type="match status" value="1"/>
</dbReference>
<dbReference type="FunFam" id="1.10.8.60:FF:000017">
    <property type="entry name" value="ATP-dependent chaperone ClpB"/>
    <property type="match status" value="1"/>
</dbReference>
<dbReference type="GO" id="GO:0006508">
    <property type="term" value="P:proteolysis"/>
    <property type="evidence" value="ECO:0007669"/>
    <property type="project" value="UniProtKB-KW"/>
</dbReference>
<evidence type="ECO:0000256" key="2">
    <source>
        <dbReference type="ARBA" id="ARBA00022737"/>
    </source>
</evidence>
<dbReference type="EMBL" id="AP012051">
    <property type="protein sequence ID" value="BAL80766.1"/>
    <property type="molecule type" value="Genomic_DNA"/>
</dbReference>
<dbReference type="GO" id="GO:0034605">
    <property type="term" value="P:cellular response to heat"/>
    <property type="evidence" value="ECO:0007669"/>
    <property type="project" value="TreeGrafter"/>
</dbReference>
<dbReference type="InterPro" id="IPR004176">
    <property type="entry name" value="Clp_R_N"/>
</dbReference>
<comment type="similarity">
    <text evidence="1 8">Belongs to the ClpA/ClpB family.</text>
</comment>
<evidence type="ECO:0000256" key="1">
    <source>
        <dbReference type="ARBA" id="ARBA00008675"/>
    </source>
</evidence>
<dbReference type="PROSITE" id="PS00871">
    <property type="entry name" value="CLPAB_2"/>
    <property type="match status" value="1"/>
</dbReference>
<keyword evidence="9" id="KW-0175">Coiled coil</keyword>
<evidence type="ECO:0000313" key="11">
    <source>
        <dbReference type="EMBL" id="BAL80766.1"/>
    </source>
</evidence>
<organism evidence="11 12">
    <name type="scientific">Caldisericum exile (strain DSM 21853 / NBRC 104410 / AZM16c01)</name>
    <dbReference type="NCBI Taxonomy" id="511051"/>
    <lineage>
        <taxon>Bacteria</taxon>
        <taxon>Pseudomonadati</taxon>
        <taxon>Caldisericota/Cryosericota group</taxon>
        <taxon>Caldisericota</taxon>
        <taxon>Caldisericia</taxon>
        <taxon>Caldisericales</taxon>
        <taxon>Caldisericaceae</taxon>
        <taxon>Caldisericum</taxon>
    </lineage>
</organism>
<dbReference type="SUPFAM" id="SSF52540">
    <property type="entry name" value="P-loop containing nucleoside triphosphate hydrolases"/>
    <property type="match status" value="2"/>
</dbReference>
<dbReference type="AlphaFoldDB" id="A0A7U6JEI6"/>
<evidence type="ECO:0000256" key="8">
    <source>
        <dbReference type="RuleBase" id="RU004432"/>
    </source>
</evidence>
<dbReference type="RefSeq" id="WP_014453170.1">
    <property type="nucleotide sequence ID" value="NC_017096.1"/>
</dbReference>
<dbReference type="GO" id="GO:0016887">
    <property type="term" value="F:ATP hydrolysis activity"/>
    <property type="evidence" value="ECO:0007669"/>
    <property type="project" value="InterPro"/>
</dbReference>
<proteinExistence type="inferred from homology"/>
<dbReference type="InterPro" id="IPR001270">
    <property type="entry name" value="ClpA/B"/>
</dbReference>
<dbReference type="InterPro" id="IPR041546">
    <property type="entry name" value="ClpA/ClpB_AAA_lid"/>
</dbReference>
<dbReference type="Pfam" id="PF00004">
    <property type="entry name" value="AAA"/>
    <property type="match status" value="1"/>
</dbReference>
<evidence type="ECO:0000256" key="7">
    <source>
        <dbReference type="PROSITE-ProRule" id="PRU01251"/>
    </source>
</evidence>
<dbReference type="PROSITE" id="PS00870">
    <property type="entry name" value="CLPAB_1"/>
    <property type="match status" value="1"/>
</dbReference>
<dbReference type="PANTHER" id="PTHR11638">
    <property type="entry name" value="ATP-DEPENDENT CLP PROTEASE"/>
    <property type="match status" value="1"/>
</dbReference>
<dbReference type="InterPro" id="IPR027417">
    <property type="entry name" value="P-loop_NTPase"/>
</dbReference>
<evidence type="ECO:0000256" key="3">
    <source>
        <dbReference type="ARBA" id="ARBA00022741"/>
    </source>
</evidence>
<dbReference type="Gene3D" id="3.40.50.300">
    <property type="entry name" value="P-loop containing nucleotide triphosphate hydrolases"/>
    <property type="match status" value="2"/>
</dbReference>
<dbReference type="Pfam" id="PF17871">
    <property type="entry name" value="AAA_lid_9"/>
    <property type="match status" value="1"/>
</dbReference>
<dbReference type="OrthoDB" id="9803641at2"/>
<keyword evidence="5 8" id="KW-0143">Chaperone</keyword>
<accession>A0A7U6JEI6</accession>
<keyword evidence="3 8" id="KW-0547">Nucleotide-binding</keyword>
<dbReference type="SUPFAM" id="SSF81923">
    <property type="entry name" value="Double Clp-N motif"/>
    <property type="match status" value="1"/>
</dbReference>
<dbReference type="InterPro" id="IPR003959">
    <property type="entry name" value="ATPase_AAA_core"/>
</dbReference>
<sequence length="814" mass="92128">MNWNNLTERAQKAILIAQEEAHNLGNDYLGTEHLLLGLIKVEEGIAYNAIISMGVDPDEVVERIENFIKENRNFTGKTSDEVILTPRAKRVLELAEREAINLGDNYISTEHILLAILHEGGGVGVKILQDLGVDIQKFEETIYSMIGEKATKDTMKTSEFRETKTPTLDQFSRDLTYLATRGELDPVIGREAEIERVIEILMRRKKNNPAIIGDPGVGKTAIVEGLAQKIADNDVPDLLKGKRIVSLDLASVIAGTKYRGEFEERMKKILKEVAKTNRNVILFIDEFHTLVGAGAAEGAIDASNILKPSLASGEIQVIGATTLKEYRKYVEKDPALERRFQPVYVKEPSIEEAIEILKGIRERYEKFHGVKIPDEAIELAVKLSVKYINDRFLPDKAIDVIDEASARLKLQLSKNSEIKELEKKIKEIKDRRFQAIREKRLLEAERLREEEKNLLNALRLIANEKESEIPILSEDDVRKVISLWTGVPTEKMIKDEKERLVHMEEELHKRIVGQEEAVRAVSRAIRRARSGLKNPNKPIGTFLFLGPTGVGKTELAKTLAEFLFGNENALIRLDMSEYMEKFSVSRLIGSPPGYVGYEEGGQLTEAVRRRPYSVVLFDEIEKAHPDVFDILLQIMDEGRLTDSQGRTVDFKNTVIILTSNFGTENLKEKSVGFELGNAIESFEEKKKKLLSSLKGLFKPEFLNRLDDIIVFYPLTLEEIKQIVDIIMKRIEKNASENNIEIELTEKAKEYLARTGYSPEYGARPLQRLIEKEVEDPIAVKILQGEIKEGSLVVVDYKEDSGIVFEIKEKIPSHG</sequence>
<dbReference type="SMART" id="SM00382">
    <property type="entry name" value="AAA"/>
    <property type="match status" value="2"/>
</dbReference>
<keyword evidence="11" id="KW-0645">Protease</keyword>
<dbReference type="InterPro" id="IPR028299">
    <property type="entry name" value="ClpA/B_CS2"/>
</dbReference>
<gene>
    <name evidence="11" type="primary">clpC</name>
    <name evidence="11" type="ordered locus">CSE_06400</name>
</gene>
<name>A0A7U6JEI6_CALEA</name>
<protein>
    <submittedName>
        <fullName evidence="11">ATP-dependent Clp protease ATP-binding subunit ClpC</fullName>
    </submittedName>
</protein>
<keyword evidence="12" id="KW-1185">Reference proteome</keyword>
<dbReference type="GO" id="GO:0008233">
    <property type="term" value="F:peptidase activity"/>
    <property type="evidence" value="ECO:0007669"/>
    <property type="project" value="UniProtKB-KW"/>
</dbReference>
<dbReference type="PROSITE" id="PS51903">
    <property type="entry name" value="CLP_R"/>
    <property type="match status" value="1"/>
</dbReference>
<dbReference type="GO" id="GO:0005737">
    <property type="term" value="C:cytoplasm"/>
    <property type="evidence" value="ECO:0007669"/>
    <property type="project" value="TreeGrafter"/>
</dbReference>
<dbReference type="InterPro" id="IPR036628">
    <property type="entry name" value="Clp_N_dom_sf"/>
</dbReference>
<dbReference type="Pfam" id="PF10431">
    <property type="entry name" value="ClpB_D2-small"/>
    <property type="match status" value="1"/>
</dbReference>
<feature type="coiled-coil region" evidence="9">
    <location>
        <begin position="411"/>
        <end position="468"/>
    </location>
</feature>
<dbReference type="PRINTS" id="PR00300">
    <property type="entry name" value="CLPPROTEASEA"/>
</dbReference>
<dbReference type="InterPro" id="IPR019489">
    <property type="entry name" value="Clp_ATPase_C"/>
</dbReference>
<dbReference type="Gene3D" id="4.10.860.10">
    <property type="entry name" value="UVR domain"/>
    <property type="match status" value="1"/>
</dbReference>
<evidence type="ECO:0000256" key="6">
    <source>
        <dbReference type="ARBA" id="ARBA00026057"/>
    </source>
</evidence>
<evidence type="ECO:0000259" key="10">
    <source>
        <dbReference type="PROSITE" id="PS51903"/>
    </source>
</evidence>
<comment type="subunit">
    <text evidence="6">Homohexamer. The oligomerization is ATP-dependent.</text>
</comment>
<dbReference type="KEGG" id="cex:CSE_06400"/>
<keyword evidence="2 7" id="KW-0677">Repeat</keyword>
<dbReference type="InterPro" id="IPR003593">
    <property type="entry name" value="AAA+_ATPase"/>
</dbReference>
<evidence type="ECO:0000256" key="4">
    <source>
        <dbReference type="ARBA" id="ARBA00022840"/>
    </source>
</evidence>
<keyword evidence="4 8" id="KW-0067">ATP-binding</keyword>
<dbReference type="Pfam" id="PF07724">
    <property type="entry name" value="AAA_2"/>
    <property type="match status" value="1"/>
</dbReference>
<evidence type="ECO:0000256" key="5">
    <source>
        <dbReference type="ARBA" id="ARBA00023186"/>
    </source>
</evidence>